<dbReference type="AlphaFoldDB" id="A0AAD8WCT5"/>
<feature type="compositionally biased region" description="Basic and acidic residues" evidence="1">
    <location>
        <begin position="464"/>
        <end position="478"/>
    </location>
</feature>
<dbReference type="Proteomes" id="UP001231189">
    <property type="component" value="Unassembled WGS sequence"/>
</dbReference>
<evidence type="ECO:0000313" key="3">
    <source>
        <dbReference type="Proteomes" id="UP001231189"/>
    </source>
</evidence>
<proteinExistence type="predicted"/>
<reference evidence="2" key="1">
    <citation type="submission" date="2023-07" db="EMBL/GenBank/DDBJ databases">
        <title>A chromosome-level genome assembly of Lolium multiflorum.</title>
        <authorList>
            <person name="Chen Y."/>
            <person name="Copetti D."/>
            <person name="Kolliker R."/>
            <person name="Studer B."/>
        </authorList>
    </citation>
    <scope>NUCLEOTIDE SEQUENCE</scope>
    <source>
        <strain evidence="2">02402/16</strain>
        <tissue evidence="2">Leaf</tissue>
    </source>
</reference>
<gene>
    <name evidence="2" type="ORF">QYE76_068660</name>
</gene>
<comment type="caution">
    <text evidence="2">The sequence shown here is derived from an EMBL/GenBank/DDBJ whole genome shotgun (WGS) entry which is preliminary data.</text>
</comment>
<accession>A0AAD8WCT5</accession>
<dbReference type="EMBL" id="JAUUTY010000004">
    <property type="protein sequence ID" value="KAK1650855.1"/>
    <property type="molecule type" value="Genomic_DNA"/>
</dbReference>
<dbReference type="Gene3D" id="2.40.50.140">
    <property type="entry name" value="Nucleic acid-binding proteins"/>
    <property type="match status" value="2"/>
</dbReference>
<dbReference type="InterPro" id="IPR012340">
    <property type="entry name" value="NA-bd_OB-fold"/>
</dbReference>
<feature type="compositionally biased region" description="Acidic residues" evidence="1">
    <location>
        <begin position="442"/>
        <end position="451"/>
    </location>
</feature>
<dbReference type="PANTHER" id="PTHR47165">
    <property type="entry name" value="OS03G0429900 PROTEIN"/>
    <property type="match status" value="1"/>
</dbReference>
<sequence length="495" mass="54880">MSLQCTASPTDVSTWRHLASYLTSDGDSRRQEIRLGKRPVEEVPAAIVAGTIQVHPGGSSLTSAPFVSSSARGFLDPLLASLSGAGSSTPAVYTDSSDDDFPAELGNTVEGSLLEERMEQFKDKLEEGKVYKLESFMVVDPRPNYRATDHCYSDEIAIVTLRGEQAEKFNAESIQQISLQENVFILFVGMNVCLFKGMLGFKGTSLTRWHINIPIPEIEILRDSLGNKRFIIDWEDFVAGKKEAVQTTLYDLCKKDTAAIVGNKYKLNVTVTNWWFHSCKSCWRKMIQCGASRKCPACRTPDERYRYRLKVSAIDVEANAEDLPVTGRLIFFANCADVIMGKEADLLAPLTKGRPNYIPPAITATVGKKCTITAEVDQETYDAYPGVVVLTVSKAQLITDSVHVVQPSIHASPAIADKATTQTDDHREDSSSQAAPPKDILESIDAEEDEVRETKTRKGRAPTIKRDLQRHCSKEKSKLHLFRARTSTPSEQPRK</sequence>
<dbReference type="SUPFAM" id="SSF50249">
    <property type="entry name" value="Nucleic acid-binding proteins"/>
    <property type="match status" value="2"/>
</dbReference>
<keyword evidence="3" id="KW-1185">Reference proteome</keyword>
<feature type="region of interest" description="Disordered" evidence="1">
    <location>
        <begin position="413"/>
        <end position="495"/>
    </location>
</feature>
<dbReference type="PANTHER" id="PTHR47165:SF4">
    <property type="entry name" value="OS03G0429900 PROTEIN"/>
    <property type="match status" value="1"/>
</dbReference>
<protein>
    <recommendedName>
        <fullName evidence="4">Replication factor A C-terminal domain-containing protein</fullName>
    </recommendedName>
</protein>
<evidence type="ECO:0000313" key="2">
    <source>
        <dbReference type="EMBL" id="KAK1650855.1"/>
    </source>
</evidence>
<name>A0AAD8WCT5_LOLMU</name>
<evidence type="ECO:0000256" key="1">
    <source>
        <dbReference type="SAM" id="MobiDB-lite"/>
    </source>
</evidence>
<feature type="compositionally biased region" description="Polar residues" evidence="1">
    <location>
        <begin position="485"/>
        <end position="495"/>
    </location>
</feature>
<evidence type="ECO:0008006" key="4">
    <source>
        <dbReference type="Google" id="ProtNLM"/>
    </source>
</evidence>
<organism evidence="2 3">
    <name type="scientific">Lolium multiflorum</name>
    <name type="common">Italian ryegrass</name>
    <name type="synonym">Lolium perenne subsp. multiflorum</name>
    <dbReference type="NCBI Taxonomy" id="4521"/>
    <lineage>
        <taxon>Eukaryota</taxon>
        <taxon>Viridiplantae</taxon>
        <taxon>Streptophyta</taxon>
        <taxon>Embryophyta</taxon>
        <taxon>Tracheophyta</taxon>
        <taxon>Spermatophyta</taxon>
        <taxon>Magnoliopsida</taxon>
        <taxon>Liliopsida</taxon>
        <taxon>Poales</taxon>
        <taxon>Poaceae</taxon>
        <taxon>BOP clade</taxon>
        <taxon>Pooideae</taxon>
        <taxon>Poodae</taxon>
        <taxon>Poeae</taxon>
        <taxon>Poeae Chloroplast Group 2 (Poeae type)</taxon>
        <taxon>Loliodinae</taxon>
        <taxon>Loliinae</taxon>
        <taxon>Lolium</taxon>
    </lineage>
</organism>